<sequence>MFSKRRLKALAIAALVLTLVALYYSGDAHGVQNQKFYQSTVAALEAHKLGKDSMVAAGGSSMNELPNGNTVREIEKIAGDDKEPTIPKNDNQEMEEISIAGRTRITVPKDRNSPEKQEQTSEASEGMEAKIELNGILKRSPIIVFSKSYCPYSAKAKSILLDKYSIVPTPYVVELDQHPMGQKLQALLADNTGRRTVPNVLISGRSIGGGDDISGLDEKDELASTLKKLGGQWVQEISRKETSH</sequence>
<dbReference type="Pfam" id="PF00462">
    <property type="entry name" value="Glutaredoxin"/>
    <property type="match status" value="1"/>
</dbReference>
<evidence type="ECO:0000313" key="4">
    <source>
        <dbReference type="EMBL" id="KAE8145908.1"/>
    </source>
</evidence>
<accession>A0A5N6THR2</accession>
<dbReference type="AlphaFoldDB" id="A0A5N6THR2"/>
<dbReference type="InterPro" id="IPR002109">
    <property type="entry name" value="Glutaredoxin"/>
</dbReference>
<evidence type="ECO:0000313" key="5">
    <source>
        <dbReference type="Proteomes" id="UP000325780"/>
    </source>
</evidence>
<dbReference type="InterPro" id="IPR014025">
    <property type="entry name" value="Glutaredoxin_subgr"/>
</dbReference>
<dbReference type="InterPro" id="IPR011899">
    <property type="entry name" value="Glutaredoxin_euk/vir"/>
</dbReference>
<gene>
    <name evidence="4" type="ORF">BDV25DRAFT_163567</name>
</gene>
<organism evidence="4 5">
    <name type="scientific">Aspergillus avenaceus</name>
    <dbReference type="NCBI Taxonomy" id="36643"/>
    <lineage>
        <taxon>Eukaryota</taxon>
        <taxon>Fungi</taxon>
        <taxon>Dikarya</taxon>
        <taxon>Ascomycota</taxon>
        <taxon>Pezizomycotina</taxon>
        <taxon>Eurotiomycetes</taxon>
        <taxon>Eurotiomycetidae</taxon>
        <taxon>Eurotiales</taxon>
        <taxon>Aspergillaceae</taxon>
        <taxon>Aspergillus</taxon>
        <taxon>Aspergillus subgen. Circumdati</taxon>
    </lineage>
</organism>
<dbReference type="GO" id="GO:0000324">
    <property type="term" value="C:fungal-type vacuole"/>
    <property type="evidence" value="ECO:0007669"/>
    <property type="project" value="TreeGrafter"/>
</dbReference>
<evidence type="ECO:0000256" key="1">
    <source>
        <dbReference type="ARBA" id="ARBA00009630"/>
    </source>
</evidence>
<protein>
    <submittedName>
        <fullName evidence="4">Glutaredoxin domain protein</fullName>
    </submittedName>
</protein>
<dbReference type="PANTHER" id="PTHR45694:SF5">
    <property type="entry name" value="GLUTAREDOXIN 2"/>
    <property type="match status" value="1"/>
</dbReference>
<dbReference type="SUPFAM" id="SSF52833">
    <property type="entry name" value="Thioredoxin-like"/>
    <property type="match status" value="1"/>
</dbReference>
<dbReference type="PRINTS" id="PR00160">
    <property type="entry name" value="GLUTAREDOXIN"/>
</dbReference>
<keyword evidence="5" id="KW-1185">Reference proteome</keyword>
<dbReference type="Proteomes" id="UP000325780">
    <property type="component" value="Unassembled WGS sequence"/>
</dbReference>
<dbReference type="NCBIfam" id="TIGR02180">
    <property type="entry name" value="GRX_euk"/>
    <property type="match status" value="1"/>
</dbReference>
<dbReference type="CDD" id="cd03419">
    <property type="entry name" value="GRX_GRXh_1_2_like"/>
    <property type="match status" value="1"/>
</dbReference>
<dbReference type="Gene3D" id="3.40.30.10">
    <property type="entry name" value="Glutaredoxin"/>
    <property type="match status" value="1"/>
</dbReference>
<proteinExistence type="inferred from homology"/>
<feature type="region of interest" description="Disordered" evidence="2">
    <location>
        <begin position="100"/>
        <end position="127"/>
    </location>
</feature>
<feature type="compositionally biased region" description="Basic and acidic residues" evidence="2">
    <location>
        <begin position="107"/>
        <end position="119"/>
    </location>
</feature>
<dbReference type="InterPro" id="IPR036249">
    <property type="entry name" value="Thioredoxin-like_sf"/>
</dbReference>
<dbReference type="GO" id="GO:0004362">
    <property type="term" value="F:glutathione-disulfide reductase (NADPH) activity"/>
    <property type="evidence" value="ECO:0007669"/>
    <property type="project" value="UniProtKB-ARBA"/>
</dbReference>
<dbReference type="GO" id="GO:0034599">
    <property type="term" value="P:cellular response to oxidative stress"/>
    <property type="evidence" value="ECO:0007669"/>
    <property type="project" value="TreeGrafter"/>
</dbReference>
<name>A0A5N6THR2_ASPAV</name>
<dbReference type="GO" id="GO:0005801">
    <property type="term" value="C:cis-Golgi network"/>
    <property type="evidence" value="ECO:0007669"/>
    <property type="project" value="UniProtKB-ARBA"/>
</dbReference>
<dbReference type="FunFam" id="3.40.30.10:FF:000093">
    <property type="entry name" value="Glutaredoxin 2"/>
    <property type="match status" value="1"/>
</dbReference>
<comment type="similarity">
    <text evidence="1">Belongs to the glutaredoxin family. Monothiol subfamily.</text>
</comment>
<evidence type="ECO:0000256" key="2">
    <source>
        <dbReference type="SAM" id="MobiDB-lite"/>
    </source>
</evidence>
<dbReference type="PANTHER" id="PTHR45694">
    <property type="entry name" value="GLUTAREDOXIN 2"/>
    <property type="match status" value="1"/>
</dbReference>
<feature type="domain" description="Glutaredoxin" evidence="3">
    <location>
        <begin position="142"/>
        <end position="207"/>
    </location>
</feature>
<dbReference type="PROSITE" id="PS51354">
    <property type="entry name" value="GLUTAREDOXIN_2"/>
    <property type="match status" value="1"/>
</dbReference>
<dbReference type="EMBL" id="ML742302">
    <property type="protein sequence ID" value="KAE8145908.1"/>
    <property type="molecule type" value="Genomic_DNA"/>
</dbReference>
<reference evidence="4 5" key="1">
    <citation type="submission" date="2019-04" db="EMBL/GenBank/DDBJ databases">
        <title>Friends and foes A comparative genomics study of 23 Aspergillus species from section Flavi.</title>
        <authorList>
            <consortium name="DOE Joint Genome Institute"/>
            <person name="Kjaerbolling I."/>
            <person name="Vesth T."/>
            <person name="Frisvad J.C."/>
            <person name="Nybo J.L."/>
            <person name="Theobald S."/>
            <person name="Kildgaard S."/>
            <person name="Isbrandt T."/>
            <person name="Kuo A."/>
            <person name="Sato A."/>
            <person name="Lyhne E.K."/>
            <person name="Kogle M.E."/>
            <person name="Wiebenga A."/>
            <person name="Kun R.S."/>
            <person name="Lubbers R.J."/>
            <person name="Makela M.R."/>
            <person name="Barry K."/>
            <person name="Chovatia M."/>
            <person name="Clum A."/>
            <person name="Daum C."/>
            <person name="Haridas S."/>
            <person name="He G."/>
            <person name="LaButti K."/>
            <person name="Lipzen A."/>
            <person name="Mondo S."/>
            <person name="Riley R."/>
            <person name="Salamov A."/>
            <person name="Simmons B.A."/>
            <person name="Magnuson J.K."/>
            <person name="Henrissat B."/>
            <person name="Mortensen U.H."/>
            <person name="Larsen T.O."/>
            <person name="Devries R.P."/>
            <person name="Grigoriev I.V."/>
            <person name="Machida M."/>
            <person name="Baker S.E."/>
            <person name="Andersen M.R."/>
        </authorList>
    </citation>
    <scope>NUCLEOTIDE SEQUENCE [LARGE SCALE GENOMIC DNA]</scope>
    <source>
        <strain evidence="4 5">IBT 18842</strain>
    </source>
</reference>
<dbReference type="OrthoDB" id="423313at2759"/>
<dbReference type="GO" id="GO:0005796">
    <property type="term" value="C:Golgi lumen"/>
    <property type="evidence" value="ECO:0007669"/>
    <property type="project" value="TreeGrafter"/>
</dbReference>
<evidence type="ECO:0000259" key="3">
    <source>
        <dbReference type="Pfam" id="PF00462"/>
    </source>
</evidence>